<evidence type="ECO:0000256" key="1">
    <source>
        <dbReference type="SAM" id="MobiDB-lite"/>
    </source>
</evidence>
<reference evidence="3" key="2">
    <citation type="submission" date="2020-08" db="EMBL/GenBank/DDBJ databases">
        <authorList>
            <person name="Kikuchi T."/>
        </authorList>
    </citation>
    <scope>NUCLEOTIDE SEQUENCE</scope>
    <source>
        <strain evidence="2">Ka4C1</strain>
    </source>
</reference>
<evidence type="ECO:0000313" key="4">
    <source>
        <dbReference type="Proteomes" id="UP000095284"/>
    </source>
</evidence>
<evidence type="ECO:0000313" key="6">
    <source>
        <dbReference type="WBParaSite" id="BXY_0504100.1"/>
    </source>
</evidence>
<evidence type="ECO:0000313" key="3">
    <source>
        <dbReference type="EMBL" id="CAG9095470.1"/>
    </source>
</evidence>
<dbReference type="Gene3D" id="6.10.250.3180">
    <property type="match status" value="1"/>
</dbReference>
<keyword evidence="5" id="KW-1185">Reference proteome</keyword>
<dbReference type="AlphaFoldDB" id="A0A1I7RWC8"/>
<sequence>MPTVFQKAQKRPLKFEEQLLAADQPIVKKIKSDKAAAKPVQAAISSKCVGVPNVEEVFHDPTTGRKTGHCAGLGNPCTASSSDKSHIALRDRTVRELEMIFSSNKEVRESQDEVWEAVTRREFGLKLEKNPEETWYQYFKRTETAEEAKLADLAARISAKQRLKQADEKKTKCAEVRPIARRRPSQPSRTVPWQQATLGTIEKRTMHKPEKKKGPTPLMKKAMNMAKRMRR</sequence>
<dbReference type="Pfam" id="PF06881">
    <property type="entry name" value="Elongin_A"/>
    <property type="match status" value="1"/>
</dbReference>
<dbReference type="GO" id="GO:0006368">
    <property type="term" value="P:transcription elongation by RNA polymerase II"/>
    <property type="evidence" value="ECO:0007669"/>
    <property type="project" value="InterPro"/>
</dbReference>
<gene>
    <name evidence="2" type="ORF">BXYJ_LOCUS3661</name>
</gene>
<dbReference type="Proteomes" id="UP000095284">
    <property type="component" value="Unplaced"/>
</dbReference>
<dbReference type="EMBL" id="CAJFCV020000002">
    <property type="protein sequence ID" value="CAG9095470.1"/>
    <property type="molecule type" value="Genomic_DNA"/>
</dbReference>
<proteinExistence type="predicted"/>
<reference evidence="6" key="1">
    <citation type="submission" date="2016-11" db="UniProtKB">
        <authorList>
            <consortium name="WormBaseParasite"/>
        </authorList>
    </citation>
    <scope>IDENTIFICATION</scope>
</reference>
<organism evidence="4 6">
    <name type="scientific">Bursaphelenchus xylophilus</name>
    <name type="common">Pinewood nematode worm</name>
    <name type="synonym">Aphelenchoides xylophilus</name>
    <dbReference type="NCBI Taxonomy" id="6326"/>
    <lineage>
        <taxon>Eukaryota</taxon>
        <taxon>Metazoa</taxon>
        <taxon>Ecdysozoa</taxon>
        <taxon>Nematoda</taxon>
        <taxon>Chromadorea</taxon>
        <taxon>Rhabditida</taxon>
        <taxon>Tylenchina</taxon>
        <taxon>Tylenchomorpha</taxon>
        <taxon>Aphelenchoidea</taxon>
        <taxon>Aphelenchoididae</taxon>
        <taxon>Bursaphelenchus</taxon>
    </lineage>
</organism>
<dbReference type="InterPro" id="IPR010684">
    <property type="entry name" value="RNA_pol_II_trans_fac_SIII_A"/>
</dbReference>
<accession>A0A1I7RWC8</accession>
<feature type="compositionally biased region" description="Low complexity" evidence="1">
    <location>
        <begin position="219"/>
        <end position="231"/>
    </location>
</feature>
<dbReference type="Proteomes" id="UP000582659">
    <property type="component" value="Unassembled WGS sequence"/>
</dbReference>
<protein>
    <submittedName>
        <fullName evidence="2">(pine wood nematode) hypothetical protein</fullName>
    </submittedName>
</protein>
<dbReference type="SMR" id="A0A1I7RWC8"/>
<evidence type="ECO:0000313" key="5">
    <source>
        <dbReference type="Proteomes" id="UP000659654"/>
    </source>
</evidence>
<dbReference type="GO" id="GO:0070449">
    <property type="term" value="C:elongin complex"/>
    <property type="evidence" value="ECO:0007669"/>
    <property type="project" value="InterPro"/>
</dbReference>
<dbReference type="WBParaSite" id="BXY_0504100.1">
    <property type="protein sequence ID" value="BXY_0504100.1"/>
    <property type="gene ID" value="BXY_0504100"/>
</dbReference>
<name>A0A1I7RWC8_BURXY</name>
<feature type="region of interest" description="Disordered" evidence="1">
    <location>
        <begin position="203"/>
        <end position="231"/>
    </location>
</feature>
<dbReference type="EMBL" id="CAJFDI010000002">
    <property type="protein sequence ID" value="CAD5214701.1"/>
    <property type="molecule type" value="Genomic_DNA"/>
</dbReference>
<evidence type="ECO:0000313" key="2">
    <source>
        <dbReference type="EMBL" id="CAD5214701.1"/>
    </source>
</evidence>
<dbReference type="Proteomes" id="UP000659654">
    <property type="component" value="Unassembled WGS sequence"/>
</dbReference>